<dbReference type="Proteomes" id="UP000001542">
    <property type="component" value="Unassembled WGS sequence"/>
</dbReference>
<dbReference type="Gene3D" id="1.25.40.20">
    <property type="entry name" value="Ankyrin repeat-containing domain"/>
    <property type="match status" value="1"/>
</dbReference>
<name>A2DT04_TRIV3</name>
<proteinExistence type="predicted"/>
<dbReference type="InterPro" id="IPR036770">
    <property type="entry name" value="Ankyrin_rpt-contain_sf"/>
</dbReference>
<dbReference type="SMR" id="A2DT04"/>
<protein>
    <recommendedName>
        <fullName evidence="2">DUF3447 domain-containing protein</fullName>
    </recommendedName>
</protein>
<dbReference type="SMART" id="SM00248">
    <property type="entry name" value="ANK"/>
    <property type="match status" value="4"/>
</dbReference>
<sequence length="667" mass="77159">MEVSSICECSIPESMQIVSKISEEIWSALSKEDFTAIFNKLKSDYQDKPNISLILSSFNVKPIKSYLNTSSNQVAIKMIQNNQNEDFEILFNNKYNNGENIDNDDIELKEFIECAALKGNEEIFRFLKLNGIKETQQTYKYAIMSGNFEIINLLSETGHDFGTNLITAVEFNQNEIADWIMLNYKFKPFDPYICFKNLNIKAFLYCVYNKIGNTLKELILAECFDLASIVVNDGNQLKQVDYMNLIKLNQKDIVEFILKFNFEIIQHDKNDEMKPFLIYAIEQFDTETVCILNDHGADVNSIHSYKVHDHVYQKSALMYAIEKVNSALVQSLIKNGANVNIKLESEKSLIQYAIDAKSSEIIKNLIDNDFDLSNSNDSHDQICQIADICDYTVIQSIFTHFPETNIYYPNSQESFLPKHVVHFPDELIRQLVEKYKCINVKYHNGKKSLYYAFNESDDVNKIKLMAELGADIENCFSQIDEEQKKFSQAIQEPKETLENYKTKTSPEHLDALRNDDEEFNSDYDEDNLDDYQNKTPLPITKEFCSIILNLLKISYPSSNDFKVDYESFFDQLLYKTDSFIITTINLMIVNGFDLNFQNRSAIYFAKVHNKITLLQNFLYAYPFNSQSKAQVFLIIARQIGFGRFESLENNDVNITNSAGLNILHYAM</sequence>
<dbReference type="SUPFAM" id="SSF48403">
    <property type="entry name" value="Ankyrin repeat"/>
    <property type="match status" value="1"/>
</dbReference>
<feature type="repeat" description="ANK" evidence="1">
    <location>
        <begin position="312"/>
        <end position="344"/>
    </location>
</feature>
<dbReference type="AlphaFoldDB" id="A2DT04"/>
<feature type="domain" description="DUF3447" evidence="2">
    <location>
        <begin position="133"/>
        <end position="205"/>
    </location>
</feature>
<dbReference type="VEuPathDB" id="TrichDB:TVAG_004420"/>
<dbReference type="Pfam" id="PF11929">
    <property type="entry name" value="DUF3447"/>
    <property type="match status" value="1"/>
</dbReference>
<dbReference type="OrthoDB" id="341259at2759"/>
<dbReference type="InterPro" id="IPR020683">
    <property type="entry name" value="DUF3447"/>
</dbReference>
<keyword evidence="4" id="KW-1185">Reference proteome</keyword>
<evidence type="ECO:0000313" key="3">
    <source>
        <dbReference type="EMBL" id="EAY16411.1"/>
    </source>
</evidence>
<dbReference type="KEGG" id="tva:4774444"/>
<dbReference type="InParanoid" id="A2DT04"/>
<organism evidence="3 4">
    <name type="scientific">Trichomonas vaginalis (strain ATCC PRA-98 / G3)</name>
    <dbReference type="NCBI Taxonomy" id="412133"/>
    <lineage>
        <taxon>Eukaryota</taxon>
        <taxon>Metamonada</taxon>
        <taxon>Parabasalia</taxon>
        <taxon>Trichomonadida</taxon>
        <taxon>Trichomonadidae</taxon>
        <taxon>Trichomonas</taxon>
    </lineage>
</organism>
<dbReference type="PANTHER" id="PTHR24157:SF3">
    <property type="entry name" value="ANKYRIN REPEAT, SAM AND BASIC LEUCINE ZIPPER DOMAIN-CONTAINING PROTEIN 1"/>
    <property type="match status" value="1"/>
</dbReference>
<reference evidence="3" key="2">
    <citation type="journal article" date="2007" name="Science">
        <title>Draft genome sequence of the sexually transmitted pathogen Trichomonas vaginalis.</title>
        <authorList>
            <person name="Carlton J.M."/>
            <person name="Hirt R.P."/>
            <person name="Silva J.C."/>
            <person name="Delcher A.L."/>
            <person name="Schatz M."/>
            <person name="Zhao Q."/>
            <person name="Wortman J.R."/>
            <person name="Bidwell S.L."/>
            <person name="Alsmark U.C.M."/>
            <person name="Besteiro S."/>
            <person name="Sicheritz-Ponten T."/>
            <person name="Noel C.J."/>
            <person name="Dacks J.B."/>
            <person name="Foster P.G."/>
            <person name="Simillion C."/>
            <person name="Van de Peer Y."/>
            <person name="Miranda-Saavedra D."/>
            <person name="Barton G.J."/>
            <person name="Westrop G.D."/>
            <person name="Mueller S."/>
            <person name="Dessi D."/>
            <person name="Fiori P.L."/>
            <person name="Ren Q."/>
            <person name="Paulsen I."/>
            <person name="Zhang H."/>
            <person name="Bastida-Corcuera F.D."/>
            <person name="Simoes-Barbosa A."/>
            <person name="Brown M.T."/>
            <person name="Hayes R.D."/>
            <person name="Mukherjee M."/>
            <person name="Okumura C.Y."/>
            <person name="Schneider R."/>
            <person name="Smith A.J."/>
            <person name="Vanacova S."/>
            <person name="Villalvazo M."/>
            <person name="Haas B.J."/>
            <person name="Pertea M."/>
            <person name="Feldblyum T.V."/>
            <person name="Utterback T.R."/>
            <person name="Shu C.L."/>
            <person name="Osoegawa K."/>
            <person name="de Jong P.J."/>
            <person name="Hrdy I."/>
            <person name="Horvathova L."/>
            <person name="Zubacova Z."/>
            <person name="Dolezal P."/>
            <person name="Malik S.B."/>
            <person name="Logsdon J.M. Jr."/>
            <person name="Henze K."/>
            <person name="Gupta A."/>
            <person name="Wang C.C."/>
            <person name="Dunne R.L."/>
            <person name="Upcroft J.A."/>
            <person name="Upcroft P."/>
            <person name="White O."/>
            <person name="Salzberg S.L."/>
            <person name="Tang P."/>
            <person name="Chiu C.-H."/>
            <person name="Lee Y.-S."/>
            <person name="Embley T.M."/>
            <person name="Coombs G.H."/>
            <person name="Mottram J.C."/>
            <person name="Tachezy J."/>
            <person name="Fraser-Liggett C.M."/>
            <person name="Johnson P.J."/>
        </authorList>
    </citation>
    <scope>NUCLEOTIDE SEQUENCE [LARGE SCALE GENOMIC DNA]</scope>
    <source>
        <strain evidence="3">G3</strain>
    </source>
</reference>
<keyword evidence="1" id="KW-0040">ANK repeat</keyword>
<evidence type="ECO:0000256" key="1">
    <source>
        <dbReference type="PROSITE-ProRule" id="PRU00023"/>
    </source>
</evidence>
<gene>
    <name evidence="3" type="ORF">TVAG_004420</name>
</gene>
<evidence type="ECO:0000313" key="4">
    <source>
        <dbReference type="Proteomes" id="UP000001542"/>
    </source>
</evidence>
<reference evidence="3" key="1">
    <citation type="submission" date="2006-10" db="EMBL/GenBank/DDBJ databases">
        <authorList>
            <person name="Amadeo P."/>
            <person name="Zhao Q."/>
            <person name="Wortman J."/>
            <person name="Fraser-Liggett C."/>
            <person name="Carlton J."/>
        </authorList>
    </citation>
    <scope>NUCLEOTIDE SEQUENCE</scope>
    <source>
        <strain evidence="3">G3</strain>
    </source>
</reference>
<dbReference type="EMBL" id="DS113242">
    <property type="protein sequence ID" value="EAY16411.1"/>
    <property type="molecule type" value="Genomic_DNA"/>
</dbReference>
<dbReference type="RefSeq" id="XP_001328634.1">
    <property type="nucleotide sequence ID" value="XM_001328599.1"/>
</dbReference>
<dbReference type="PANTHER" id="PTHR24157">
    <property type="entry name" value="ANKYRIN REPEAT, SAM AND BASIC LEUCINE ZIPPER DOMAIN-CONTAINING PROTEIN 1"/>
    <property type="match status" value="1"/>
</dbReference>
<accession>A2DT04</accession>
<dbReference type="InterPro" id="IPR002110">
    <property type="entry name" value="Ankyrin_rpt"/>
</dbReference>
<dbReference type="PROSITE" id="PS50088">
    <property type="entry name" value="ANK_REPEAT"/>
    <property type="match status" value="1"/>
</dbReference>
<evidence type="ECO:0000259" key="2">
    <source>
        <dbReference type="Pfam" id="PF11929"/>
    </source>
</evidence>
<dbReference type="VEuPathDB" id="TrichDB:TVAGG3_0649420"/>